<evidence type="ECO:0000256" key="1">
    <source>
        <dbReference type="SAM" id="MobiDB-lite"/>
    </source>
</evidence>
<evidence type="ECO:0000313" key="3">
    <source>
        <dbReference type="Proteomes" id="UP000886523"/>
    </source>
</evidence>
<feature type="compositionally biased region" description="Acidic residues" evidence="1">
    <location>
        <begin position="193"/>
        <end position="206"/>
    </location>
</feature>
<keyword evidence="3" id="KW-1185">Reference proteome</keyword>
<feature type="compositionally biased region" description="Low complexity" evidence="1">
    <location>
        <begin position="140"/>
        <end position="164"/>
    </location>
</feature>
<dbReference type="AlphaFoldDB" id="A0A9P6DVU9"/>
<dbReference type="Gene3D" id="3.30.420.10">
    <property type="entry name" value="Ribonuclease H-like superfamily/Ribonuclease H"/>
    <property type="match status" value="1"/>
</dbReference>
<dbReference type="EMBL" id="MU128936">
    <property type="protein sequence ID" value="KAF9516801.1"/>
    <property type="molecule type" value="Genomic_DNA"/>
</dbReference>
<gene>
    <name evidence="2" type="ORF">BS47DRAFT_1380805</name>
</gene>
<reference evidence="2" key="1">
    <citation type="journal article" date="2020" name="Nat. Commun.">
        <title>Large-scale genome sequencing of mycorrhizal fungi provides insights into the early evolution of symbiotic traits.</title>
        <authorList>
            <person name="Miyauchi S."/>
            <person name="Kiss E."/>
            <person name="Kuo A."/>
            <person name="Drula E."/>
            <person name="Kohler A."/>
            <person name="Sanchez-Garcia M."/>
            <person name="Morin E."/>
            <person name="Andreopoulos B."/>
            <person name="Barry K.W."/>
            <person name="Bonito G."/>
            <person name="Buee M."/>
            <person name="Carver A."/>
            <person name="Chen C."/>
            <person name="Cichocki N."/>
            <person name="Clum A."/>
            <person name="Culley D."/>
            <person name="Crous P.W."/>
            <person name="Fauchery L."/>
            <person name="Girlanda M."/>
            <person name="Hayes R.D."/>
            <person name="Keri Z."/>
            <person name="LaButti K."/>
            <person name="Lipzen A."/>
            <person name="Lombard V."/>
            <person name="Magnuson J."/>
            <person name="Maillard F."/>
            <person name="Murat C."/>
            <person name="Nolan M."/>
            <person name="Ohm R.A."/>
            <person name="Pangilinan J."/>
            <person name="Pereira M.F."/>
            <person name="Perotto S."/>
            <person name="Peter M."/>
            <person name="Pfister S."/>
            <person name="Riley R."/>
            <person name="Sitrit Y."/>
            <person name="Stielow J.B."/>
            <person name="Szollosi G."/>
            <person name="Zifcakova L."/>
            <person name="Stursova M."/>
            <person name="Spatafora J.W."/>
            <person name="Tedersoo L."/>
            <person name="Vaario L.M."/>
            <person name="Yamada A."/>
            <person name="Yan M."/>
            <person name="Wang P."/>
            <person name="Xu J."/>
            <person name="Bruns T."/>
            <person name="Baldrian P."/>
            <person name="Vilgalys R."/>
            <person name="Dunand C."/>
            <person name="Henrissat B."/>
            <person name="Grigoriev I.V."/>
            <person name="Hibbett D."/>
            <person name="Nagy L.G."/>
            <person name="Martin F.M."/>
        </authorList>
    </citation>
    <scope>NUCLEOTIDE SEQUENCE</scope>
    <source>
        <strain evidence="2">UP504</strain>
    </source>
</reference>
<feature type="region of interest" description="Disordered" evidence="1">
    <location>
        <begin position="140"/>
        <end position="206"/>
    </location>
</feature>
<dbReference type="GO" id="GO:0003676">
    <property type="term" value="F:nucleic acid binding"/>
    <property type="evidence" value="ECO:0007669"/>
    <property type="project" value="InterPro"/>
</dbReference>
<proteinExistence type="predicted"/>
<sequence length="682" mass="77095">MGDVPITSFFELLNSSTDEVSNDDYDDYSDDIGWNPHIPQFDENLPFVTPEDEDLDGPNNCEVEEQENALYSHLEWISKSFDDEDWTPKHVMKRKAKGESQPCKKYSTSPVISLKSEWTQQRYRGAMKLQSTLDAKWLRAASAGSSSSPRNVSSHSPSPQLPQSDINICESAPPLSEPLLPDLIQGCTTPLTGEDDDQSDDDEEDELDELFQDISSNSKAGSEVSDWSSLQDGINKILDKQKNKCTLPLCQITQYQFLWQFATLHIKGMKQISASIHIAKSHNDGDGVYFASRIRTLAQHYQKFEQLPIEQQGGLHKGSSYLDDEDMRRVALTWLQSQKAGLLGFRLTRLHKGVYMDSHEHPDVVEYHDKIFLPAMENYEWHMAQYNGENLDRKEPNLQPGEKRIIAQFHDESCFHANEFKKSAWSVQFILGALLLETGTTVLQNKIIIYPGAAGDPWWDTKQLLGQIEWVIPIFEAAHPDCEALFIFDQSSAHASLGPDALHAFDMNKANGGWQRKQKDTIIPSNVPNVAMQGKAQKMTTESGDAKGLDQVLQEHGFNTHGICAKCAPICPFENETCCLARILSKQKDFGNQVSMVEELISRAGHHCLFLPKFHCELNPIEMYWGYAKYRYHEVFKGAFAQAKEATLTSLNSCPLDTICCFINWSWQFMVSTSQGINWEGS</sequence>
<dbReference type="InterPro" id="IPR036397">
    <property type="entry name" value="RNaseH_sf"/>
</dbReference>
<name>A0A9P6DVU9_9AGAM</name>
<feature type="compositionally biased region" description="Low complexity" evidence="1">
    <location>
        <begin position="173"/>
        <end position="183"/>
    </location>
</feature>
<dbReference type="Proteomes" id="UP000886523">
    <property type="component" value="Unassembled WGS sequence"/>
</dbReference>
<protein>
    <submittedName>
        <fullName evidence="2">Uncharacterized protein</fullName>
    </submittedName>
</protein>
<dbReference type="OrthoDB" id="6511194at2759"/>
<evidence type="ECO:0000313" key="2">
    <source>
        <dbReference type="EMBL" id="KAF9516801.1"/>
    </source>
</evidence>
<comment type="caution">
    <text evidence="2">The sequence shown here is derived from an EMBL/GenBank/DDBJ whole genome shotgun (WGS) entry which is preliminary data.</text>
</comment>
<dbReference type="PANTHER" id="PTHR35871">
    <property type="entry name" value="EXPRESSED PROTEIN"/>
    <property type="match status" value="1"/>
</dbReference>
<organism evidence="2 3">
    <name type="scientific">Hydnum rufescens UP504</name>
    <dbReference type="NCBI Taxonomy" id="1448309"/>
    <lineage>
        <taxon>Eukaryota</taxon>
        <taxon>Fungi</taxon>
        <taxon>Dikarya</taxon>
        <taxon>Basidiomycota</taxon>
        <taxon>Agaricomycotina</taxon>
        <taxon>Agaricomycetes</taxon>
        <taxon>Cantharellales</taxon>
        <taxon>Hydnaceae</taxon>
        <taxon>Hydnum</taxon>
    </lineage>
</organism>
<dbReference type="PANTHER" id="PTHR35871:SF1">
    <property type="entry name" value="CXC1-LIKE CYSTEINE CLUSTER ASSOCIATED WITH KDZ TRANSPOSASES DOMAIN-CONTAINING PROTEIN"/>
    <property type="match status" value="1"/>
</dbReference>
<accession>A0A9P6DVU9</accession>